<dbReference type="Pfam" id="PF01575">
    <property type="entry name" value="MaoC_dehydratas"/>
    <property type="match status" value="1"/>
</dbReference>
<dbReference type="PRINTS" id="PR01483">
    <property type="entry name" value="FASYNTHASE"/>
</dbReference>
<dbReference type="RefSeq" id="WP_130648542.1">
    <property type="nucleotide sequence ID" value="NZ_BMHA01000005.1"/>
</dbReference>
<dbReference type="SUPFAM" id="SSF54637">
    <property type="entry name" value="Thioesterase/thiol ester dehydrase-isomerase"/>
    <property type="match status" value="1"/>
</dbReference>
<organism evidence="3 4">
    <name type="scientific">Egicoccus halophilus</name>
    <dbReference type="NCBI Taxonomy" id="1670830"/>
    <lineage>
        <taxon>Bacteria</taxon>
        <taxon>Bacillati</taxon>
        <taxon>Actinomycetota</taxon>
        <taxon>Nitriliruptoria</taxon>
        <taxon>Egicoccales</taxon>
        <taxon>Egicoccaceae</taxon>
        <taxon>Egicoccus</taxon>
    </lineage>
</organism>
<dbReference type="Proteomes" id="UP000650511">
    <property type="component" value="Unassembled WGS sequence"/>
</dbReference>
<dbReference type="OrthoDB" id="9800237at2"/>
<name>A0A8J3A9V4_9ACTN</name>
<dbReference type="GO" id="GO:0006633">
    <property type="term" value="P:fatty acid biosynthetic process"/>
    <property type="evidence" value="ECO:0007669"/>
    <property type="project" value="InterPro"/>
</dbReference>
<comment type="caution">
    <text evidence="3">The sequence shown here is derived from an EMBL/GenBank/DDBJ whole genome shotgun (WGS) entry which is preliminary data.</text>
</comment>
<proteinExistence type="inferred from homology"/>
<gene>
    <name evidence="3" type="ORF">GCM10011354_15860</name>
</gene>
<evidence type="ECO:0000313" key="3">
    <source>
        <dbReference type="EMBL" id="GGI05792.1"/>
    </source>
</evidence>
<dbReference type="GO" id="GO:0004312">
    <property type="term" value="F:fatty acid synthase activity"/>
    <property type="evidence" value="ECO:0007669"/>
    <property type="project" value="InterPro"/>
</dbReference>
<evidence type="ECO:0000256" key="1">
    <source>
        <dbReference type="ARBA" id="ARBA00005254"/>
    </source>
</evidence>
<keyword evidence="4" id="KW-1185">Reference proteome</keyword>
<dbReference type="InterPro" id="IPR002539">
    <property type="entry name" value="MaoC-like_dom"/>
</dbReference>
<evidence type="ECO:0000313" key="4">
    <source>
        <dbReference type="Proteomes" id="UP000650511"/>
    </source>
</evidence>
<dbReference type="EMBL" id="BMHA01000005">
    <property type="protein sequence ID" value="GGI05792.1"/>
    <property type="molecule type" value="Genomic_DNA"/>
</dbReference>
<reference evidence="3" key="2">
    <citation type="submission" date="2020-09" db="EMBL/GenBank/DDBJ databases">
        <authorList>
            <person name="Sun Q."/>
            <person name="Zhou Y."/>
        </authorList>
    </citation>
    <scope>NUCLEOTIDE SEQUENCE</scope>
    <source>
        <strain evidence="3">CGMCC 1.14988</strain>
    </source>
</reference>
<dbReference type="AlphaFoldDB" id="A0A8J3A9V4"/>
<reference evidence="3" key="1">
    <citation type="journal article" date="2014" name="Int. J. Syst. Evol. Microbiol.">
        <title>Complete genome sequence of Corynebacterium casei LMG S-19264T (=DSM 44701T), isolated from a smear-ripened cheese.</title>
        <authorList>
            <consortium name="US DOE Joint Genome Institute (JGI-PGF)"/>
            <person name="Walter F."/>
            <person name="Albersmeier A."/>
            <person name="Kalinowski J."/>
            <person name="Ruckert C."/>
        </authorList>
    </citation>
    <scope>NUCLEOTIDE SEQUENCE</scope>
    <source>
        <strain evidence="3">CGMCC 1.14988</strain>
    </source>
</reference>
<dbReference type="Gene3D" id="3.10.129.10">
    <property type="entry name" value="Hotdog Thioesterase"/>
    <property type="match status" value="1"/>
</dbReference>
<feature type="domain" description="MaoC-like" evidence="2">
    <location>
        <begin position="19"/>
        <end position="92"/>
    </location>
</feature>
<evidence type="ECO:0000259" key="2">
    <source>
        <dbReference type="Pfam" id="PF01575"/>
    </source>
</evidence>
<dbReference type="InterPro" id="IPR029069">
    <property type="entry name" value="HotDog_dom_sf"/>
</dbReference>
<dbReference type="InterPro" id="IPR003965">
    <property type="entry name" value="Fatty_acid_synthase"/>
</dbReference>
<accession>A0A8J3A9V4</accession>
<dbReference type="PANTHER" id="PTHR43841:SF3">
    <property type="entry name" value="(3R)-HYDROXYACYL-ACP DEHYDRATASE SUBUNIT HADB"/>
    <property type="match status" value="1"/>
</dbReference>
<sequence>MNVEVGTELPEISQRAELTTSVAYAAASGDLNPLHYDPDFAAGVSPTGGMIAHGMYAMGLASRVLTAFAGGPERVAEVNVRFTRPWPLQTTSTFGGTVTNVDGDVATVQLWGRNDRGEQILKGVGRIRV</sequence>
<comment type="similarity">
    <text evidence="1">Belongs to the enoyl-CoA hydratase/isomerase family.</text>
</comment>
<protein>
    <recommendedName>
        <fullName evidence="2">MaoC-like domain-containing protein</fullName>
    </recommendedName>
</protein>
<dbReference type="PANTHER" id="PTHR43841">
    <property type="entry name" value="3-HYDROXYACYL-THIOESTER DEHYDRATASE HTDX-RELATED"/>
    <property type="match status" value="1"/>
</dbReference>
<dbReference type="GO" id="GO:0005835">
    <property type="term" value="C:fatty acid synthase complex"/>
    <property type="evidence" value="ECO:0007669"/>
    <property type="project" value="InterPro"/>
</dbReference>